<organism evidence="2 3">
    <name type="scientific">Setomelanomma holmii</name>
    <dbReference type="NCBI Taxonomy" id="210430"/>
    <lineage>
        <taxon>Eukaryota</taxon>
        <taxon>Fungi</taxon>
        <taxon>Dikarya</taxon>
        <taxon>Ascomycota</taxon>
        <taxon>Pezizomycotina</taxon>
        <taxon>Dothideomycetes</taxon>
        <taxon>Pleosporomycetidae</taxon>
        <taxon>Pleosporales</taxon>
        <taxon>Pleosporineae</taxon>
        <taxon>Phaeosphaeriaceae</taxon>
        <taxon>Setomelanomma</taxon>
    </lineage>
</organism>
<dbReference type="OrthoDB" id="3636801at2759"/>
<comment type="caution">
    <text evidence="2">The sequence shown here is derived from an EMBL/GenBank/DDBJ whole genome shotgun (WGS) entry which is preliminary data.</text>
</comment>
<dbReference type="EMBL" id="ML978332">
    <property type="protein sequence ID" value="KAF2023657.1"/>
    <property type="molecule type" value="Genomic_DNA"/>
</dbReference>
<dbReference type="AlphaFoldDB" id="A0A9P4LGK4"/>
<dbReference type="Gene3D" id="3.80.10.10">
    <property type="entry name" value="Ribonuclease Inhibitor"/>
    <property type="match status" value="1"/>
</dbReference>
<dbReference type="Proteomes" id="UP000799777">
    <property type="component" value="Unassembled WGS sequence"/>
</dbReference>
<evidence type="ECO:0000256" key="1">
    <source>
        <dbReference type="SAM" id="SignalP"/>
    </source>
</evidence>
<keyword evidence="3" id="KW-1185">Reference proteome</keyword>
<name>A0A9P4LGK4_9PLEO</name>
<feature type="signal peptide" evidence="1">
    <location>
        <begin position="1"/>
        <end position="15"/>
    </location>
</feature>
<accession>A0A9P4LGK4</accession>
<gene>
    <name evidence="2" type="ORF">EK21DRAFT_80378</name>
</gene>
<reference evidence="2" key="1">
    <citation type="journal article" date="2020" name="Stud. Mycol.">
        <title>101 Dothideomycetes genomes: a test case for predicting lifestyles and emergence of pathogens.</title>
        <authorList>
            <person name="Haridas S."/>
            <person name="Albert R."/>
            <person name="Binder M."/>
            <person name="Bloem J."/>
            <person name="Labutti K."/>
            <person name="Salamov A."/>
            <person name="Andreopoulos B."/>
            <person name="Baker S."/>
            <person name="Barry K."/>
            <person name="Bills G."/>
            <person name="Bluhm B."/>
            <person name="Cannon C."/>
            <person name="Castanera R."/>
            <person name="Culley D."/>
            <person name="Daum C."/>
            <person name="Ezra D."/>
            <person name="Gonzalez J."/>
            <person name="Henrissat B."/>
            <person name="Kuo A."/>
            <person name="Liang C."/>
            <person name="Lipzen A."/>
            <person name="Lutzoni F."/>
            <person name="Magnuson J."/>
            <person name="Mondo S."/>
            <person name="Nolan M."/>
            <person name="Ohm R."/>
            <person name="Pangilinan J."/>
            <person name="Park H.-J."/>
            <person name="Ramirez L."/>
            <person name="Alfaro M."/>
            <person name="Sun H."/>
            <person name="Tritt A."/>
            <person name="Yoshinaga Y."/>
            <person name="Zwiers L.-H."/>
            <person name="Turgeon B."/>
            <person name="Goodwin S."/>
            <person name="Spatafora J."/>
            <person name="Crous P."/>
            <person name="Grigoriev I."/>
        </authorList>
    </citation>
    <scope>NUCLEOTIDE SEQUENCE</scope>
    <source>
        <strain evidence="2">CBS 110217</strain>
    </source>
</reference>
<feature type="chain" id="PRO_5040240882" evidence="1">
    <location>
        <begin position="16"/>
        <end position="296"/>
    </location>
</feature>
<proteinExistence type="predicted"/>
<evidence type="ECO:0000313" key="2">
    <source>
        <dbReference type="EMBL" id="KAF2023657.1"/>
    </source>
</evidence>
<dbReference type="SUPFAM" id="SSF52047">
    <property type="entry name" value="RNI-like"/>
    <property type="match status" value="1"/>
</dbReference>
<dbReference type="InterPro" id="IPR032675">
    <property type="entry name" value="LRR_dom_sf"/>
</dbReference>
<evidence type="ECO:0000313" key="3">
    <source>
        <dbReference type="Proteomes" id="UP000799777"/>
    </source>
</evidence>
<keyword evidence="1" id="KW-0732">Signal</keyword>
<sequence>MWWWCSGSYTSSSDALELFCCIRSLLQLRTLEISMMRRSVDIFTTAFEDGGSDVKNFMLGHVEHLVVTSSAAFLTSHCPNLKSLKIEDGQDCLVETYTNLDTRLAPLHPSTSKHDIGRTLHHFDAMATWSADELVNLVKTFPRLQCLKMRTDTYCYRMSTQAIIEILGNRLKDLRTLHLVKSGSLGMGYQSIWKRRIQACSNEEYRRALWLENERLRVHVENDVARLAFGKIVRLHECWLGEKRVARRTRGDAPDELKWLWERRIEDADAFDMGSQMLARFRVEKETVVLRSEVGM</sequence>
<protein>
    <submittedName>
        <fullName evidence="2">Uncharacterized protein</fullName>
    </submittedName>
</protein>